<dbReference type="InterPro" id="IPR001515">
    <property type="entry name" value="Ribosomal_eL32"/>
</dbReference>
<dbReference type="SMART" id="SM01393">
    <property type="entry name" value="Ribosomal_L32e"/>
    <property type="match status" value="1"/>
</dbReference>
<dbReference type="OrthoDB" id="268693at2759"/>
<dbReference type="AlphaFoldDB" id="A0A2J8A369"/>
<gene>
    <name evidence="4" type="ORF">TSOC_006616</name>
</gene>
<dbReference type="Proteomes" id="UP000236333">
    <property type="component" value="Unassembled WGS sequence"/>
</dbReference>
<dbReference type="PANTHER" id="PTHR23413">
    <property type="entry name" value="60S RIBOSOMAL PROTEIN L32 AND DNA-DIRECTED RNA POLYMERASE II, SUBUNIT N"/>
    <property type="match status" value="1"/>
</dbReference>
<evidence type="ECO:0000256" key="2">
    <source>
        <dbReference type="ARBA" id="ARBA00022980"/>
    </source>
</evidence>
<sequence length="101" mass="11378">MLTRCPLAPCSVPRFKGTLPMPNVGYGSNNKTKHTLPNGFLKYTVNNVKDLELLLMHNRRFCAEIAHNVAVSKRKTIVERAAQLNVRVINGSARMRSQEDE</sequence>
<keyword evidence="2 4" id="KW-0689">Ribosomal protein</keyword>
<comment type="similarity">
    <text evidence="1">Belongs to the eukaryotic ribosomal protein eL32 family.</text>
</comment>
<proteinExistence type="inferred from homology"/>
<evidence type="ECO:0000256" key="3">
    <source>
        <dbReference type="ARBA" id="ARBA00023274"/>
    </source>
</evidence>
<organism evidence="4 5">
    <name type="scientific">Tetrabaena socialis</name>
    <dbReference type="NCBI Taxonomy" id="47790"/>
    <lineage>
        <taxon>Eukaryota</taxon>
        <taxon>Viridiplantae</taxon>
        <taxon>Chlorophyta</taxon>
        <taxon>core chlorophytes</taxon>
        <taxon>Chlorophyceae</taxon>
        <taxon>CS clade</taxon>
        <taxon>Chlamydomonadales</taxon>
        <taxon>Tetrabaenaceae</taxon>
        <taxon>Tetrabaena</taxon>
    </lineage>
</organism>
<protein>
    <submittedName>
        <fullName evidence="4">60S ribosomal protein L32</fullName>
    </submittedName>
</protein>
<dbReference type="Pfam" id="PF01655">
    <property type="entry name" value="Ribosomal_L32e"/>
    <property type="match status" value="1"/>
</dbReference>
<evidence type="ECO:0000256" key="1">
    <source>
        <dbReference type="ARBA" id="ARBA00008431"/>
    </source>
</evidence>
<keyword evidence="5" id="KW-1185">Reference proteome</keyword>
<evidence type="ECO:0000313" key="4">
    <source>
        <dbReference type="EMBL" id="PNH06969.1"/>
    </source>
</evidence>
<dbReference type="InterPro" id="IPR036351">
    <property type="entry name" value="Ribosomal_eL32_sf"/>
</dbReference>
<accession>A0A2J8A369</accession>
<dbReference type="CDD" id="cd00513">
    <property type="entry name" value="Ribosomal_L32_L32e"/>
    <property type="match status" value="1"/>
</dbReference>
<comment type="caution">
    <text evidence="4">The sequence shown here is derived from an EMBL/GenBank/DDBJ whole genome shotgun (WGS) entry which is preliminary data.</text>
</comment>
<evidence type="ECO:0000313" key="5">
    <source>
        <dbReference type="Proteomes" id="UP000236333"/>
    </source>
</evidence>
<dbReference type="GO" id="GO:0022625">
    <property type="term" value="C:cytosolic large ribosomal subunit"/>
    <property type="evidence" value="ECO:0007669"/>
    <property type="project" value="TreeGrafter"/>
</dbReference>
<dbReference type="GO" id="GO:0006412">
    <property type="term" value="P:translation"/>
    <property type="evidence" value="ECO:0007669"/>
    <property type="project" value="InterPro"/>
</dbReference>
<reference evidence="4 5" key="1">
    <citation type="journal article" date="2017" name="Mol. Biol. Evol.">
        <title>The 4-celled Tetrabaena socialis nuclear genome reveals the essential components for genetic control of cell number at the origin of multicellularity in the volvocine lineage.</title>
        <authorList>
            <person name="Featherston J."/>
            <person name="Arakaki Y."/>
            <person name="Hanschen E.R."/>
            <person name="Ferris P.J."/>
            <person name="Michod R.E."/>
            <person name="Olson B.J.S.C."/>
            <person name="Nozaki H."/>
            <person name="Durand P.M."/>
        </authorList>
    </citation>
    <scope>NUCLEOTIDE SEQUENCE [LARGE SCALE GENOMIC DNA]</scope>
    <source>
        <strain evidence="4 5">NIES-571</strain>
    </source>
</reference>
<dbReference type="EMBL" id="PGGS01000205">
    <property type="protein sequence ID" value="PNH06969.1"/>
    <property type="molecule type" value="Genomic_DNA"/>
</dbReference>
<keyword evidence="3" id="KW-0687">Ribonucleoprotein</keyword>
<dbReference type="GO" id="GO:0003735">
    <property type="term" value="F:structural constituent of ribosome"/>
    <property type="evidence" value="ECO:0007669"/>
    <property type="project" value="InterPro"/>
</dbReference>
<dbReference type="SUPFAM" id="SSF52042">
    <property type="entry name" value="Ribosomal protein L32e"/>
    <property type="match status" value="1"/>
</dbReference>
<name>A0A2J8A369_9CHLO</name>
<dbReference type="PANTHER" id="PTHR23413:SF1">
    <property type="entry name" value="RIBOSOMAL PROTEIN L32"/>
    <property type="match status" value="1"/>
</dbReference>